<proteinExistence type="predicted"/>
<dbReference type="EMBL" id="CARXXK010000003">
    <property type="protein sequence ID" value="CAI6360239.1"/>
    <property type="molecule type" value="Genomic_DNA"/>
</dbReference>
<dbReference type="Proteomes" id="UP001160148">
    <property type="component" value="Unassembled WGS sequence"/>
</dbReference>
<reference evidence="1 2" key="1">
    <citation type="submission" date="2023-01" db="EMBL/GenBank/DDBJ databases">
        <authorList>
            <person name="Whitehead M."/>
        </authorList>
    </citation>
    <scope>NUCLEOTIDE SEQUENCE [LARGE SCALE GENOMIC DNA]</scope>
</reference>
<protein>
    <submittedName>
        <fullName evidence="1">Uncharacterized protein</fullName>
    </submittedName>
</protein>
<evidence type="ECO:0000313" key="1">
    <source>
        <dbReference type="EMBL" id="CAI6360239.1"/>
    </source>
</evidence>
<dbReference type="AlphaFoldDB" id="A0AAV0WW27"/>
<accession>A0AAV0WW27</accession>
<comment type="caution">
    <text evidence="1">The sequence shown here is derived from an EMBL/GenBank/DDBJ whole genome shotgun (WGS) entry which is preliminary data.</text>
</comment>
<keyword evidence="2" id="KW-1185">Reference proteome</keyword>
<gene>
    <name evidence="1" type="ORF">MEUPH1_LOCUS15561</name>
</gene>
<organism evidence="1 2">
    <name type="scientific">Macrosiphum euphorbiae</name>
    <name type="common">potato aphid</name>
    <dbReference type="NCBI Taxonomy" id="13131"/>
    <lineage>
        <taxon>Eukaryota</taxon>
        <taxon>Metazoa</taxon>
        <taxon>Ecdysozoa</taxon>
        <taxon>Arthropoda</taxon>
        <taxon>Hexapoda</taxon>
        <taxon>Insecta</taxon>
        <taxon>Pterygota</taxon>
        <taxon>Neoptera</taxon>
        <taxon>Paraneoptera</taxon>
        <taxon>Hemiptera</taxon>
        <taxon>Sternorrhyncha</taxon>
        <taxon>Aphidomorpha</taxon>
        <taxon>Aphidoidea</taxon>
        <taxon>Aphididae</taxon>
        <taxon>Macrosiphini</taxon>
        <taxon>Macrosiphum</taxon>
    </lineage>
</organism>
<sequence length="100" mass="12110">MSYFVETYLDNDVSIFSRSMWNHYETDHTRTINHLEGRHATLNRTICRPHPNIFILIKELKNQQQNFELDIITQKKCNQAPKMRKKYKTLEDRLKTGKER</sequence>
<name>A0AAV0WW27_9HEMI</name>
<evidence type="ECO:0000313" key="2">
    <source>
        <dbReference type="Proteomes" id="UP001160148"/>
    </source>
</evidence>